<organism evidence="2 3">
    <name type="scientific">Tremella mesenterica</name>
    <name type="common">Jelly fungus</name>
    <dbReference type="NCBI Taxonomy" id="5217"/>
    <lineage>
        <taxon>Eukaryota</taxon>
        <taxon>Fungi</taxon>
        <taxon>Dikarya</taxon>
        <taxon>Basidiomycota</taxon>
        <taxon>Agaricomycotina</taxon>
        <taxon>Tremellomycetes</taxon>
        <taxon>Tremellales</taxon>
        <taxon>Tremellaceae</taxon>
        <taxon>Tremella</taxon>
    </lineage>
</organism>
<accession>A0A4Q1BV32</accession>
<dbReference type="Proteomes" id="UP000289152">
    <property type="component" value="Unassembled WGS sequence"/>
</dbReference>
<dbReference type="AlphaFoldDB" id="A0A4Q1BV32"/>
<sequence length="125" mass="13107">MKVTSEVRDLAVKLLAPGFPKLMSGVVDTAREAGADLNPYSSYDEVNQELLVTALFAVVRLASETGTDPSPGYKARSSASMPPEIGSPPGPSAGLSDESKGGVDKGAGNYSLLRSNNESRELHRV</sequence>
<dbReference type="EMBL" id="SDIL01000004">
    <property type="protein sequence ID" value="RXK41999.1"/>
    <property type="molecule type" value="Genomic_DNA"/>
</dbReference>
<evidence type="ECO:0000256" key="1">
    <source>
        <dbReference type="SAM" id="MobiDB-lite"/>
    </source>
</evidence>
<feature type="region of interest" description="Disordered" evidence="1">
    <location>
        <begin position="64"/>
        <end position="125"/>
    </location>
</feature>
<evidence type="ECO:0000313" key="3">
    <source>
        <dbReference type="Proteomes" id="UP000289152"/>
    </source>
</evidence>
<keyword evidence="3" id="KW-1185">Reference proteome</keyword>
<dbReference type="VEuPathDB" id="FungiDB:TREMEDRAFT_61894"/>
<gene>
    <name evidence="2" type="ORF">M231_00720</name>
</gene>
<comment type="caution">
    <text evidence="2">The sequence shown here is derived from an EMBL/GenBank/DDBJ whole genome shotgun (WGS) entry which is preliminary data.</text>
</comment>
<evidence type="ECO:0000313" key="2">
    <source>
        <dbReference type="EMBL" id="RXK41999.1"/>
    </source>
</evidence>
<protein>
    <submittedName>
        <fullName evidence="2">Uncharacterized protein</fullName>
    </submittedName>
</protein>
<dbReference type="InParanoid" id="A0A4Q1BV32"/>
<proteinExistence type="predicted"/>
<name>A0A4Q1BV32_TREME</name>
<reference evidence="2 3" key="1">
    <citation type="submission" date="2016-06" db="EMBL/GenBank/DDBJ databases">
        <title>Evolution of pathogenesis and genome organization in the Tremellales.</title>
        <authorList>
            <person name="Cuomo C."/>
            <person name="Litvintseva A."/>
            <person name="Heitman J."/>
            <person name="Chen Y."/>
            <person name="Sun S."/>
            <person name="Springer D."/>
            <person name="Dromer F."/>
            <person name="Young S."/>
            <person name="Zeng Q."/>
            <person name="Chapman S."/>
            <person name="Gujja S."/>
            <person name="Saif S."/>
            <person name="Birren B."/>
        </authorList>
    </citation>
    <scope>NUCLEOTIDE SEQUENCE [LARGE SCALE GENOMIC DNA]</scope>
    <source>
        <strain evidence="2 3">ATCC 28783</strain>
    </source>
</reference>